<evidence type="ECO:0000313" key="11">
    <source>
        <dbReference type="Proteomes" id="UP001560019"/>
    </source>
</evidence>
<feature type="transmembrane region" description="Helical" evidence="8">
    <location>
        <begin position="253"/>
        <end position="275"/>
    </location>
</feature>
<protein>
    <recommendedName>
        <fullName evidence="9">Glycosyltransferase RgtA/B/C/D-like domain-containing protein</fullName>
    </recommendedName>
</protein>
<feature type="domain" description="Glycosyltransferase RgtA/B/C/D-like" evidence="9">
    <location>
        <begin position="64"/>
        <end position="221"/>
    </location>
</feature>
<keyword evidence="5 8" id="KW-0812">Transmembrane</keyword>
<feature type="transmembrane region" description="Helical" evidence="8">
    <location>
        <begin position="12"/>
        <end position="29"/>
    </location>
</feature>
<evidence type="ECO:0000313" key="10">
    <source>
        <dbReference type="EMBL" id="MEX5728297.1"/>
    </source>
</evidence>
<reference evidence="10 11" key="1">
    <citation type="submission" date="2024-06" db="EMBL/GenBank/DDBJ databases">
        <title>Genome of Rhodovulum iodosum, a marine photoferrotroph.</title>
        <authorList>
            <person name="Bianchini G."/>
            <person name="Nikeleit V."/>
            <person name="Kappler A."/>
            <person name="Bryce C."/>
            <person name="Sanchez-Baracaldo P."/>
        </authorList>
    </citation>
    <scope>NUCLEOTIDE SEQUENCE [LARGE SCALE GENOMIC DNA]</scope>
    <source>
        <strain evidence="10 11">UT/N1</strain>
    </source>
</reference>
<evidence type="ECO:0000259" key="9">
    <source>
        <dbReference type="Pfam" id="PF13231"/>
    </source>
</evidence>
<dbReference type="EMBL" id="JBEHHI010000001">
    <property type="protein sequence ID" value="MEX5728297.1"/>
    <property type="molecule type" value="Genomic_DNA"/>
</dbReference>
<keyword evidence="11" id="KW-1185">Reference proteome</keyword>
<feature type="transmembrane region" description="Helical" evidence="8">
    <location>
        <begin position="319"/>
        <end position="335"/>
    </location>
</feature>
<sequence>MTEDTPRVPRRGWLATLMFLLAITAYFAAQTGLRVALGGALETDEAEMMVMTPGLRLGYGPQLPLYNWVQWGVFELFGRSLFALSLVKNGLLWLSYLFVFLGLRLWVPAGAAVFGALALFFVPDIAWEAERATTHSNMLLATSGLTLAAFLWALRGGALAAWLLLGLAMGLGGLAKYNYWLVPAGLALSALTVVQMRAQLVRWRALLAPLVALAMLAAPYNWMVQNPDLAFASLHKLQLNEAPAGVSPEGLTLMAQGAGLLLALPLIVAGLLFWLGRRKPVPVPRPGVAALLVRAALILALLVGAGVYTADIGHITPRWLLPVAFLFVPGLFVWLHRRIGPRAVGRSYLAVALLAVLVMGGLTYDRFKPGARRDVDFTPLPGALAEVAPLPDVPVVAEFYTAGNLKRLEPDWSVSPYLPFVAPGLGGQTALFLLRDDVPSSLEVGMRLAGWPAGAGPEVRDEGVIRLPSARSQETLPIRWLLVETPVPDGLE</sequence>
<name>A0ABV3XSJ8_9RHOB</name>
<evidence type="ECO:0000256" key="5">
    <source>
        <dbReference type="ARBA" id="ARBA00022692"/>
    </source>
</evidence>
<evidence type="ECO:0000256" key="3">
    <source>
        <dbReference type="ARBA" id="ARBA00022676"/>
    </source>
</evidence>
<keyword evidence="2" id="KW-1003">Cell membrane</keyword>
<dbReference type="Proteomes" id="UP001560019">
    <property type="component" value="Unassembled WGS sequence"/>
</dbReference>
<keyword evidence="4" id="KW-0808">Transferase</keyword>
<keyword evidence="6 8" id="KW-1133">Transmembrane helix</keyword>
<gene>
    <name evidence="10" type="ORF">Ga0609869_001650</name>
</gene>
<evidence type="ECO:0000256" key="4">
    <source>
        <dbReference type="ARBA" id="ARBA00022679"/>
    </source>
</evidence>
<comment type="caution">
    <text evidence="10">The sequence shown here is derived from an EMBL/GenBank/DDBJ whole genome shotgun (WGS) entry which is preliminary data.</text>
</comment>
<feature type="transmembrane region" description="Helical" evidence="8">
    <location>
        <begin position="139"/>
        <end position="165"/>
    </location>
</feature>
<keyword evidence="7 8" id="KW-0472">Membrane</keyword>
<evidence type="ECO:0000256" key="8">
    <source>
        <dbReference type="SAM" id="Phobius"/>
    </source>
</evidence>
<comment type="subcellular location">
    <subcellularLocation>
        <location evidence="1">Cell membrane</location>
        <topology evidence="1">Multi-pass membrane protein</topology>
    </subcellularLocation>
</comment>
<evidence type="ECO:0000256" key="1">
    <source>
        <dbReference type="ARBA" id="ARBA00004651"/>
    </source>
</evidence>
<dbReference type="Pfam" id="PF13231">
    <property type="entry name" value="PMT_2"/>
    <property type="match status" value="1"/>
</dbReference>
<keyword evidence="3" id="KW-0328">Glycosyltransferase</keyword>
<organism evidence="10 11">
    <name type="scientific">Rhodovulum iodosum</name>
    <dbReference type="NCBI Taxonomy" id="68291"/>
    <lineage>
        <taxon>Bacteria</taxon>
        <taxon>Pseudomonadati</taxon>
        <taxon>Pseudomonadota</taxon>
        <taxon>Alphaproteobacteria</taxon>
        <taxon>Rhodobacterales</taxon>
        <taxon>Paracoccaceae</taxon>
        <taxon>Rhodovulum</taxon>
    </lineage>
</organism>
<dbReference type="InterPro" id="IPR050297">
    <property type="entry name" value="LipidA_mod_glycosyltrf_83"/>
</dbReference>
<evidence type="ECO:0000256" key="7">
    <source>
        <dbReference type="ARBA" id="ARBA00023136"/>
    </source>
</evidence>
<dbReference type="RefSeq" id="WP_125408637.1">
    <property type="nucleotide sequence ID" value="NZ_JBEHHI010000001.1"/>
</dbReference>
<evidence type="ECO:0000256" key="2">
    <source>
        <dbReference type="ARBA" id="ARBA00022475"/>
    </source>
</evidence>
<feature type="transmembrane region" description="Helical" evidence="8">
    <location>
        <begin position="206"/>
        <end position="224"/>
    </location>
</feature>
<feature type="transmembrane region" description="Helical" evidence="8">
    <location>
        <begin position="287"/>
        <end position="307"/>
    </location>
</feature>
<feature type="transmembrane region" description="Helical" evidence="8">
    <location>
        <begin position="347"/>
        <end position="364"/>
    </location>
</feature>
<dbReference type="PANTHER" id="PTHR33908:SF11">
    <property type="entry name" value="MEMBRANE PROTEIN"/>
    <property type="match status" value="1"/>
</dbReference>
<dbReference type="PANTHER" id="PTHR33908">
    <property type="entry name" value="MANNOSYLTRANSFERASE YKCB-RELATED"/>
    <property type="match status" value="1"/>
</dbReference>
<feature type="transmembrane region" description="Helical" evidence="8">
    <location>
        <begin position="105"/>
        <end position="127"/>
    </location>
</feature>
<accession>A0ABV3XSJ8</accession>
<evidence type="ECO:0000256" key="6">
    <source>
        <dbReference type="ARBA" id="ARBA00022989"/>
    </source>
</evidence>
<proteinExistence type="predicted"/>
<dbReference type="InterPro" id="IPR038731">
    <property type="entry name" value="RgtA/B/C-like"/>
</dbReference>